<feature type="region of interest" description="Disordered" evidence="1">
    <location>
        <begin position="1"/>
        <end position="24"/>
    </location>
</feature>
<proteinExistence type="predicted"/>
<name>A0A7J7FY18_CAMSI</name>
<keyword evidence="3" id="KW-1185">Reference proteome</keyword>
<reference evidence="2 3" key="2">
    <citation type="submission" date="2020-07" db="EMBL/GenBank/DDBJ databases">
        <title>Genome assembly of wild tea tree DASZ reveals pedigree and selection history of tea varieties.</title>
        <authorList>
            <person name="Zhang W."/>
        </authorList>
    </citation>
    <scope>NUCLEOTIDE SEQUENCE [LARGE SCALE GENOMIC DNA]</scope>
    <source>
        <strain evidence="3">cv. G240</strain>
        <tissue evidence="2">Leaf</tissue>
    </source>
</reference>
<protein>
    <submittedName>
        <fullName evidence="2">Uncharacterized protein</fullName>
    </submittedName>
</protein>
<evidence type="ECO:0000313" key="3">
    <source>
        <dbReference type="Proteomes" id="UP000593564"/>
    </source>
</evidence>
<evidence type="ECO:0000313" key="2">
    <source>
        <dbReference type="EMBL" id="KAF5933047.1"/>
    </source>
</evidence>
<sequence>MGDEVNSRGSDSVEVNGCSRGDDPPIVVNLSDNSASDCAAMEEIRVPTRRSLRNQEVFGTLISDRIDRTANNTRKNMTWKSRRNPILEETAVTEGASFFEEPPTWSKHNAETIDFEEAKALKMANSVEILATKFVKLQNDPIEKETLFSVNLRLTKRIPFKMILVGSMRMI</sequence>
<comment type="caution">
    <text evidence="2">The sequence shown here is derived from an EMBL/GenBank/DDBJ whole genome shotgun (WGS) entry which is preliminary data.</text>
</comment>
<organism evidence="2 3">
    <name type="scientific">Camellia sinensis</name>
    <name type="common">Tea plant</name>
    <name type="synonym">Thea sinensis</name>
    <dbReference type="NCBI Taxonomy" id="4442"/>
    <lineage>
        <taxon>Eukaryota</taxon>
        <taxon>Viridiplantae</taxon>
        <taxon>Streptophyta</taxon>
        <taxon>Embryophyta</taxon>
        <taxon>Tracheophyta</taxon>
        <taxon>Spermatophyta</taxon>
        <taxon>Magnoliopsida</taxon>
        <taxon>eudicotyledons</taxon>
        <taxon>Gunneridae</taxon>
        <taxon>Pentapetalae</taxon>
        <taxon>asterids</taxon>
        <taxon>Ericales</taxon>
        <taxon>Theaceae</taxon>
        <taxon>Camellia</taxon>
    </lineage>
</organism>
<dbReference type="Proteomes" id="UP000593564">
    <property type="component" value="Unassembled WGS sequence"/>
</dbReference>
<dbReference type="AlphaFoldDB" id="A0A7J7FY18"/>
<accession>A0A7J7FY18</accession>
<reference evidence="3" key="1">
    <citation type="journal article" date="2020" name="Nat. Commun.">
        <title>Genome assembly of wild tea tree DASZ reveals pedigree and selection history of tea varieties.</title>
        <authorList>
            <person name="Zhang W."/>
            <person name="Zhang Y."/>
            <person name="Qiu H."/>
            <person name="Guo Y."/>
            <person name="Wan H."/>
            <person name="Zhang X."/>
            <person name="Scossa F."/>
            <person name="Alseekh S."/>
            <person name="Zhang Q."/>
            <person name="Wang P."/>
            <person name="Xu L."/>
            <person name="Schmidt M.H."/>
            <person name="Jia X."/>
            <person name="Li D."/>
            <person name="Zhu A."/>
            <person name="Guo F."/>
            <person name="Chen W."/>
            <person name="Ni D."/>
            <person name="Usadel B."/>
            <person name="Fernie A.R."/>
            <person name="Wen W."/>
        </authorList>
    </citation>
    <scope>NUCLEOTIDE SEQUENCE [LARGE SCALE GENOMIC DNA]</scope>
    <source>
        <strain evidence="3">cv. G240</strain>
    </source>
</reference>
<gene>
    <name evidence="2" type="ORF">HYC85_029218</name>
</gene>
<dbReference type="EMBL" id="JACBKZ010000014">
    <property type="protein sequence ID" value="KAF5933047.1"/>
    <property type="molecule type" value="Genomic_DNA"/>
</dbReference>
<evidence type="ECO:0000256" key="1">
    <source>
        <dbReference type="SAM" id="MobiDB-lite"/>
    </source>
</evidence>